<dbReference type="GO" id="GO:0009579">
    <property type="term" value="C:thylakoid"/>
    <property type="evidence" value="ECO:0007669"/>
    <property type="project" value="UniProtKB-SubCell"/>
</dbReference>
<dbReference type="AlphaFoldDB" id="A0A1H6BV62"/>
<dbReference type="FunFam" id="3.40.30.10:FF:000122">
    <property type="entry name" value="Peroxiredoxin Q chloroplastic"/>
    <property type="match status" value="1"/>
</dbReference>
<gene>
    <name evidence="18" type="ORF">SAMN05216223_107270</name>
</gene>
<dbReference type="Gene3D" id="3.40.30.10">
    <property type="entry name" value="Glutaredoxin"/>
    <property type="match status" value="1"/>
</dbReference>
<dbReference type="PANTHER" id="PTHR42801:SF4">
    <property type="entry name" value="AHPC_TSA FAMILY PROTEIN"/>
    <property type="match status" value="1"/>
</dbReference>
<dbReference type="GO" id="GO:0008379">
    <property type="term" value="F:thioredoxin peroxidase activity"/>
    <property type="evidence" value="ECO:0007669"/>
    <property type="project" value="TreeGrafter"/>
</dbReference>
<dbReference type="Pfam" id="PF00578">
    <property type="entry name" value="AhpC-TSA"/>
    <property type="match status" value="1"/>
</dbReference>
<keyword evidence="5" id="KW-0049">Antioxidant</keyword>
<dbReference type="InterPro" id="IPR036249">
    <property type="entry name" value="Thioredoxin-like_sf"/>
</dbReference>
<evidence type="ECO:0000256" key="13">
    <source>
        <dbReference type="ARBA" id="ARBA00041373"/>
    </source>
</evidence>
<keyword evidence="9" id="KW-1015">Disulfide bond</keyword>
<evidence type="ECO:0000256" key="2">
    <source>
        <dbReference type="ARBA" id="ARBA00011245"/>
    </source>
</evidence>
<sequence>MSLQVGDKAPDFTLPDQSGAPVKLSERWGEKVVVLYFYPKDNTRGCTAEACSFRDGYESFTDAGAEVIGISSDTVDSHEKFAGRHELPFTLLSDRDRAVRKQYGATTLGVVPGRITFVIDRTGTVRHAFSSMTNIGGHVDDALAVVKRLRDESE</sequence>
<evidence type="ECO:0000256" key="10">
    <source>
        <dbReference type="ARBA" id="ARBA00023284"/>
    </source>
</evidence>
<evidence type="ECO:0000256" key="8">
    <source>
        <dbReference type="ARBA" id="ARBA00023078"/>
    </source>
</evidence>
<evidence type="ECO:0000256" key="14">
    <source>
        <dbReference type="ARBA" id="ARBA00049091"/>
    </source>
</evidence>
<dbReference type="InterPro" id="IPR050924">
    <property type="entry name" value="Peroxiredoxin_BCP/PrxQ"/>
</dbReference>
<evidence type="ECO:0000256" key="4">
    <source>
        <dbReference type="ARBA" id="ARBA00022559"/>
    </source>
</evidence>
<dbReference type="EC" id="1.11.1.24" evidence="3"/>
<accession>A0A1H6BV62</accession>
<protein>
    <recommendedName>
        <fullName evidence="3">thioredoxin-dependent peroxiredoxin</fullName>
        <ecNumber evidence="3">1.11.1.24</ecNumber>
    </recommendedName>
    <alternativeName>
        <fullName evidence="13">Bacterioferritin comigratory protein</fullName>
    </alternativeName>
    <alternativeName>
        <fullName evidence="11">Thioredoxin peroxidase</fullName>
    </alternativeName>
</protein>
<dbReference type="InterPro" id="IPR024706">
    <property type="entry name" value="Peroxiredoxin_AhpC-typ"/>
</dbReference>
<evidence type="ECO:0000256" key="5">
    <source>
        <dbReference type="ARBA" id="ARBA00022862"/>
    </source>
</evidence>
<comment type="subcellular location">
    <subcellularLocation>
        <location evidence="15">Thylakoid</location>
    </subcellularLocation>
</comment>
<reference evidence="18 19" key="1">
    <citation type="submission" date="2016-10" db="EMBL/GenBank/DDBJ databases">
        <authorList>
            <person name="de Groot N.N."/>
        </authorList>
    </citation>
    <scope>NUCLEOTIDE SEQUENCE [LARGE SCALE GENOMIC DNA]</scope>
    <source>
        <strain evidence="18 19">CGMCC 4.2023</strain>
    </source>
</reference>
<keyword evidence="19" id="KW-1185">Reference proteome</keyword>
<evidence type="ECO:0000256" key="1">
    <source>
        <dbReference type="ARBA" id="ARBA00003330"/>
    </source>
</evidence>
<keyword evidence="8" id="KW-0793">Thylakoid</keyword>
<comment type="similarity">
    <text evidence="12">Belongs to the peroxiredoxin family. BCP/PrxQ subfamily.</text>
</comment>
<keyword evidence="7" id="KW-0560">Oxidoreductase</keyword>
<evidence type="ECO:0000259" key="17">
    <source>
        <dbReference type="PROSITE" id="PS51352"/>
    </source>
</evidence>
<organism evidence="18 19">
    <name type="scientific">Actinacidiphila yanglinensis</name>
    <dbReference type="NCBI Taxonomy" id="310779"/>
    <lineage>
        <taxon>Bacteria</taxon>
        <taxon>Bacillati</taxon>
        <taxon>Actinomycetota</taxon>
        <taxon>Actinomycetes</taxon>
        <taxon>Kitasatosporales</taxon>
        <taxon>Streptomycetaceae</taxon>
        <taxon>Actinacidiphila</taxon>
    </lineage>
</organism>
<evidence type="ECO:0000256" key="11">
    <source>
        <dbReference type="ARBA" id="ARBA00032824"/>
    </source>
</evidence>
<dbReference type="GO" id="GO:0005737">
    <property type="term" value="C:cytoplasm"/>
    <property type="evidence" value="ECO:0007669"/>
    <property type="project" value="TreeGrafter"/>
</dbReference>
<dbReference type="RefSeq" id="WP_103886980.1">
    <property type="nucleotide sequence ID" value="NZ_FNVU01000007.1"/>
</dbReference>
<keyword evidence="10" id="KW-0676">Redox-active center</keyword>
<comment type="subunit">
    <text evidence="2">Monomer.</text>
</comment>
<dbReference type="PANTHER" id="PTHR42801">
    <property type="entry name" value="THIOREDOXIN-DEPENDENT PEROXIDE REDUCTASE"/>
    <property type="match status" value="1"/>
</dbReference>
<name>A0A1H6BV62_9ACTN</name>
<proteinExistence type="inferred from homology"/>
<comment type="catalytic activity">
    <reaction evidence="14">
        <text>a hydroperoxide + [thioredoxin]-dithiol = an alcohol + [thioredoxin]-disulfide + H2O</text>
        <dbReference type="Rhea" id="RHEA:62620"/>
        <dbReference type="Rhea" id="RHEA-COMP:10698"/>
        <dbReference type="Rhea" id="RHEA-COMP:10700"/>
        <dbReference type="ChEBI" id="CHEBI:15377"/>
        <dbReference type="ChEBI" id="CHEBI:29950"/>
        <dbReference type="ChEBI" id="CHEBI:30879"/>
        <dbReference type="ChEBI" id="CHEBI:35924"/>
        <dbReference type="ChEBI" id="CHEBI:50058"/>
        <dbReference type="EC" id="1.11.1.24"/>
    </reaction>
</comment>
<dbReference type="SUPFAM" id="SSF52833">
    <property type="entry name" value="Thioredoxin-like"/>
    <property type="match status" value="1"/>
</dbReference>
<evidence type="ECO:0000256" key="16">
    <source>
        <dbReference type="PIRSR" id="PIRSR000239-1"/>
    </source>
</evidence>
<dbReference type="GO" id="GO:0045454">
    <property type="term" value="P:cell redox homeostasis"/>
    <property type="evidence" value="ECO:0007669"/>
    <property type="project" value="TreeGrafter"/>
</dbReference>
<dbReference type="InterPro" id="IPR000866">
    <property type="entry name" value="AhpC/TSA"/>
</dbReference>
<dbReference type="GO" id="GO:0034599">
    <property type="term" value="P:cellular response to oxidative stress"/>
    <property type="evidence" value="ECO:0007669"/>
    <property type="project" value="TreeGrafter"/>
</dbReference>
<evidence type="ECO:0000313" key="19">
    <source>
        <dbReference type="Proteomes" id="UP000236754"/>
    </source>
</evidence>
<dbReference type="InterPro" id="IPR013766">
    <property type="entry name" value="Thioredoxin_domain"/>
</dbReference>
<evidence type="ECO:0000256" key="12">
    <source>
        <dbReference type="ARBA" id="ARBA00038489"/>
    </source>
</evidence>
<evidence type="ECO:0000313" key="18">
    <source>
        <dbReference type="EMBL" id="SEG64550.1"/>
    </source>
</evidence>
<dbReference type="OrthoDB" id="9812811at2"/>
<evidence type="ECO:0000256" key="3">
    <source>
        <dbReference type="ARBA" id="ARBA00013017"/>
    </source>
</evidence>
<feature type="domain" description="Thioredoxin" evidence="17">
    <location>
        <begin position="3"/>
        <end position="151"/>
    </location>
</feature>
<keyword evidence="6" id="KW-0809">Transit peptide</keyword>
<keyword evidence="4" id="KW-0575">Peroxidase</keyword>
<dbReference type="EMBL" id="FNVU01000007">
    <property type="protein sequence ID" value="SEG64550.1"/>
    <property type="molecule type" value="Genomic_DNA"/>
</dbReference>
<dbReference type="CDD" id="cd03017">
    <property type="entry name" value="PRX_BCP"/>
    <property type="match status" value="1"/>
</dbReference>
<dbReference type="PROSITE" id="PS51352">
    <property type="entry name" value="THIOREDOXIN_2"/>
    <property type="match status" value="1"/>
</dbReference>
<dbReference type="PIRSF" id="PIRSF000239">
    <property type="entry name" value="AHPC"/>
    <property type="match status" value="1"/>
</dbReference>
<dbReference type="Proteomes" id="UP000236754">
    <property type="component" value="Unassembled WGS sequence"/>
</dbReference>
<comment type="function">
    <text evidence="1">Thiol-specific peroxidase that catalyzes the reduction of hydrogen peroxide and organic hydroperoxides to water and alcohols, respectively. Plays a role in cell protection against oxidative stress by detoxifying peroxides and as sensor of hydrogen peroxide-mediated signaling events.</text>
</comment>
<evidence type="ECO:0000256" key="15">
    <source>
        <dbReference type="ARBA" id="ARBA00060385"/>
    </source>
</evidence>
<evidence type="ECO:0000256" key="7">
    <source>
        <dbReference type="ARBA" id="ARBA00023002"/>
    </source>
</evidence>
<evidence type="ECO:0000256" key="6">
    <source>
        <dbReference type="ARBA" id="ARBA00022946"/>
    </source>
</evidence>
<evidence type="ECO:0000256" key="9">
    <source>
        <dbReference type="ARBA" id="ARBA00023157"/>
    </source>
</evidence>
<feature type="active site" description="Cysteine sulfenic acid (-SOH) intermediate; for peroxidase activity" evidence="16">
    <location>
        <position position="46"/>
    </location>
</feature>